<evidence type="ECO:0000313" key="1">
    <source>
        <dbReference type="EMBL" id="MCQ4334555.1"/>
    </source>
</evidence>
<dbReference type="Proteomes" id="UP001139494">
    <property type="component" value="Unassembled WGS sequence"/>
</dbReference>
<keyword evidence="2" id="KW-1185">Reference proteome</keyword>
<gene>
    <name evidence="1" type="ORF">KM295_13940</name>
</gene>
<sequence>MPVTVVSGVTGVGMSSICQTARKDLPEEYTLINFGDSMLEQAAAHDITTNRDELSSVSHRKIRRLQRRAGEFVADRAEGDHILLATHLAVDTDKGFIDGLPDDVLSEISPDLFVVVEAEPALIVDRRDRSDRDIEPASPRTIEFEQHLNRSAALEYARDQNAPIEFVENSGGVNEAATELLEILDDGHS</sequence>
<dbReference type="InterPro" id="IPR027417">
    <property type="entry name" value="P-loop_NTPase"/>
</dbReference>
<comment type="caution">
    <text evidence="1">The sequence shown here is derived from an EMBL/GenBank/DDBJ whole genome shotgun (WGS) entry which is preliminary data.</text>
</comment>
<proteinExistence type="predicted"/>
<dbReference type="Gene3D" id="3.40.50.300">
    <property type="entry name" value="P-loop containing nucleotide triphosphate hydrolases"/>
    <property type="match status" value="1"/>
</dbReference>
<name>A0A9R1D7T7_9EURY</name>
<dbReference type="GO" id="GO:0004017">
    <property type="term" value="F:AMP kinase activity"/>
    <property type="evidence" value="ECO:0007669"/>
    <property type="project" value="UniProtKB-EC"/>
</dbReference>
<dbReference type="AlphaFoldDB" id="A0A9R1D7T7"/>
<dbReference type="Pfam" id="PF13207">
    <property type="entry name" value="AAA_17"/>
    <property type="match status" value="1"/>
</dbReference>
<dbReference type="SUPFAM" id="SSF52540">
    <property type="entry name" value="P-loop containing nucleoside triphosphate hydrolases"/>
    <property type="match status" value="1"/>
</dbReference>
<accession>A0A9R1D7T7</accession>
<organism evidence="1 2">
    <name type="scientific">Natronomonas aquatica</name>
    <dbReference type="NCBI Taxonomy" id="2841590"/>
    <lineage>
        <taxon>Archaea</taxon>
        <taxon>Methanobacteriati</taxon>
        <taxon>Methanobacteriota</taxon>
        <taxon>Stenosarchaea group</taxon>
        <taxon>Halobacteria</taxon>
        <taxon>Halobacteriales</taxon>
        <taxon>Natronomonadaceae</taxon>
        <taxon>Natronomonas</taxon>
    </lineage>
</organism>
<dbReference type="EMBL" id="JAHLKM010000028">
    <property type="protein sequence ID" value="MCQ4334555.1"/>
    <property type="molecule type" value="Genomic_DNA"/>
</dbReference>
<keyword evidence="1" id="KW-0418">Kinase</keyword>
<dbReference type="RefSeq" id="WP_256030610.1">
    <property type="nucleotide sequence ID" value="NZ_JAHLKM010000028.1"/>
</dbReference>
<dbReference type="NCBIfam" id="NF003122">
    <property type="entry name" value="PRK04040.1"/>
    <property type="match status" value="1"/>
</dbReference>
<keyword evidence="1" id="KW-0808">Transferase</keyword>
<protein>
    <submittedName>
        <fullName evidence="1">Adenylate kinase</fullName>
        <ecNumber evidence="1">2.7.4.3</ecNumber>
    </submittedName>
</protein>
<reference evidence="1" key="1">
    <citation type="journal article" date="2023" name="Front. Microbiol.">
        <title>Genomic-based phylogenetic and metabolic analyses of the genus Natronomonas, and description of Natronomonas aquatica sp. nov.</title>
        <authorList>
            <person name="Garcia-Roldan A."/>
            <person name="Duran-Viseras A."/>
            <person name="de la Haba R.R."/>
            <person name="Corral P."/>
            <person name="Sanchez-Porro C."/>
            <person name="Ventosa A."/>
        </authorList>
    </citation>
    <scope>NUCLEOTIDE SEQUENCE</scope>
    <source>
        <strain evidence="1">F2-12</strain>
    </source>
</reference>
<evidence type="ECO:0000313" key="2">
    <source>
        <dbReference type="Proteomes" id="UP001139494"/>
    </source>
</evidence>
<dbReference type="EC" id="2.7.4.3" evidence="1"/>